<evidence type="ECO:0000313" key="5">
    <source>
        <dbReference type="EMBL" id="HEC79105.1"/>
    </source>
</evidence>
<evidence type="ECO:0000256" key="2">
    <source>
        <dbReference type="ARBA" id="ARBA00022679"/>
    </source>
</evidence>
<evidence type="ECO:0000256" key="3">
    <source>
        <dbReference type="ARBA" id="ARBA00022691"/>
    </source>
</evidence>
<keyword evidence="3" id="KW-0949">S-adenosyl-L-methionine</keyword>
<sequence length="264" mass="30283">MKNTEIFLEIAKTDLKAAKCLYEARLYPQAIFFLQQSVEKMMKAFGSIDSDFSLDILKNKVGHKPFMVFVVSIKQFVKTFEEKSGVSTSDTISGVFQQNPNDFMVQVKRYEKLYLRVGKIKGLSTFVLRTYLKKIVNQIRNPQFLSKSDHETEAFISSIEKFLKQKFVGYSNQIDTMCSTLNKYLHNIANALGPLTFLILILPASCVQDTRYPTETSNPLDLYKFDHSLVKSFGEVTEICDFVIGRLGDFFTMYKEIDNIEGQV</sequence>
<dbReference type="Pfam" id="PF11968">
    <property type="entry name" value="Bmt2"/>
    <property type="match status" value="1"/>
</dbReference>
<keyword evidence="2" id="KW-0808">Transferase</keyword>
<name>A0A9C9K0P0_UNCW3</name>
<protein>
    <submittedName>
        <fullName evidence="5">HEPN domain-containing protein</fullName>
    </submittedName>
</protein>
<dbReference type="AlphaFoldDB" id="A0A9C9K0P0"/>
<keyword evidence="1" id="KW-0489">Methyltransferase</keyword>
<dbReference type="InterPro" id="IPR021867">
    <property type="entry name" value="Bmt2/SAMTOR"/>
</dbReference>
<dbReference type="Proteomes" id="UP000885826">
    <property type="component" value="Unassembled WGS sequence"/>
</dbReference>
<accession>A0A9C9K0P0</accession>
<feature type="domain" description="HEPN" evidence="4">
    <location>
        <begin position="5"/>
        <end position="45"/>
    </location>
</feature>
<proteinExistence type="predicted"/>
<evidence type="ECO:0000259" key="4">
    <source>
        <dbReference type="Pfam" id="PF05168"/>
    </source>
</evidence>
<evidence type="ECO:0000313" key="6">
    <source>
        <dbReference type="Proteomes" id="UP000885826"/>
    </source>
</evidence>
<gene>
    <name evidence="5" type="ORF">ENI34_08205</name>
</gene>
<dbReference type="GO" id="GO:0032259">
    <property type="term" value="P:methylation"/>
    <property type="evidence" value="ECO:0007669"/>
    <property type="project" value="UniProtKB-KW"/>
</dbReference>
<dbReference type="GO" id="GO:0008168">
    <property type="term" value="F:methyltransferase activity"/>
    <property type="evidence" value="ECO:0007669"/>
    <property type="project" value="UniProtKB-KW"/>
</dbReference>
<comment type="caution">
    <text evidence="5">The sequence shown here is derived from an EMBL/GenBank/DDBJ whole genome shotgun (WGS) entry which is preliminary data.</text>
</comment>
<dbReference type="EMBL" id="DRIG01000087">
    <property type="protein sequence ID" value="HEC79105.1"/>
    <property type="molecule type" value="Genomic_DNA"/>
</dbReference>
<reference evidence="5" key="1">
    <citation type="journal article" date="2020" name="mSystems">
        <title>Genome- and Community-Level Interaction Insights into Carbon Utilization and Element Cycling Functions of Hydrothermarchaeota in Hydrothermal Sediment.</title>
        <authorList>
            <person name="Zhou Z."/>
            <person name="Liu Y."/>
            <person name="Xu W."/>
            <person name="Pan J."/>
            <person name="Luo Z.H."/>
            <person name="Li M."/>
        </authorList>
    </citation>
    <scope>NUCLEOTIDE SEQUENCE</scope>
    <source>
        <strain evidence="5">HyVt-388</strain>
    </source>
</reference>
<dbReference type="Gene3D" id="1.20.120.330">
    <property type="entry name" value="Nucleotidyltransferases domain 2"/>
    <property type="match status" value="1"/>
</dbReference>
<evidence type="ECO:0000256" key="1">
    <source>
        <dbReference type="ARBA" id="ARBA00022603"/>
    </source>
</evidence>
<dbReference type="InterPro" id="IPR007842">
    <property type="entry name" value="HEPN_dom"/>
</dbReference>
<dbReference type="SUPFAM" id="SSF81593">
    <property type="entry name" value="Nucleotidyltransferase substrate binding subunit/domain"/>
    <property type="match status" value="1"/>
</dbReference>
<dbReference type="Pfam" id="PF05168">
    <property type="entry name" value="HEPN"/>
    <property type="match status" value="1"/>
</dbReference>
<organism evidence="5 6">
    <name type="scientific">candidate division WOR-3 bacterium</name>
    <dbReference type="NCBI Taxonomy" id="2052148"/>
    <lineage>
        <taxon>Bacteria</taxon>
        <taxon>Bacteria division WOR-3</taxon>
    </lineage>
</organism>